<reference evidence="2" key="1">
    <citation type="submission" date="2023-04" db="EMBL/GenBank/DDBJ databases">
        <authorList>
            <person name="Vijverberg K."/>
            <person name="Xiong W."/>
            <person name="Schranz E."/>
        </authorList>
    </citation>
    <scope>NUCLEOTIDE SEQUENCE</scope>
</reference>
<evidence type="ECO:0000313" key="3">
    <source>
        <dbReference type="Proteomes" id="UP001177003"/>
    </source>
</evidence>
<gene>
    <name evidence="2" type="ORF">LSALG_LOCUS216</name>
</gene>
<proteinExistence type="predicted"/>
<dbReference type="Pfam" id="PF00646">
    <property type="entry name" value="F-box"/>
    <property type="match status" value="1"/>
</dbReference>
<dbReference type="SUPFAM" id="SSF52058">
    <property type="entry name" value="L domain-like"/>
    <property type="match status" value="1"/>
</dbReference>
<dbReference type="SUPFAM" id="SSF81383">
    <property type="entry name" value="F-box domain"/>
    <property type="match status" value="1"/>
</dbReference>
<dbReference type="Gene3D" id="1.20.1280.50">
    <property type="match status" value="1"/>
</dbReference>
<keyword evidence="3" id="KW-1185">Reference proteome</keyword>
<evidence type="ECO:0000313" key="2">
    <source>
        <dbReference type="EMBL" id="CAI9259316.1"/>
    </source>
</evidence>
<dbReference type="Proteomes" id="UP001177003">
    <property type="component" value="Chromosome 0"/>
</dbReference>
<dbReference type="Gene3D" id="3.80.10.10">
    <property type="entry name" value="Ribonuclease Inhibitor"/>
    <property type="match status" value="1"/>
</dbReference>
<dbReference type="InterPro" id="IPR001810">
    <property type="entry name" value="F-box_dom"/>
</dbReference>
<dbReference type="InterPro" id="IPR032675">
    <property type="entry name" value="LRR_dom_sf"/>
</dbReference>
<feature type="domain" description="F-box" evidence="1">
    <location>
        <begin position="6"/>
        <end position="45"/>
    </location>
</feature>
<dbReference type="InterPro" id="IPR036047">
    <property type="entry name" value="F-box-like_dom_sf"/>
</dbReference>
<dbReference type="PANTHER" id="PTHR34223">
    <property type="entry name" value="OS11G0201299 PROTEIN"/>
    <property type="match status" value="1"/>
</dbReference>
<dbReference type="PANTHER" id="PTHR34223:SF101">
    <property type="entry name" value="F-BOX DOMAIN-CONTAINING PROTEIN"/>
    <property type="match status" value="1"/>
</dbReference>
<dbReference type="InterPro" id="IPR053197">
    <property type="entry name" value="F-box_SCFL_complex_component"/>
</dbReference>
<sequence>MEDDILSDIPEALQLRILSSLDVKQAVQTSMLSRTWVSLWTKIPVLKFKCLSFNNLDVFNTFVNKVLCRRDHLAKLDTLKFIVHKTSTQILKSVFDYAFLHGVKQLEASIVFGGNIAWPLSVCDSLRSLKLVSWFDRIKCPFLPGSTSFKNLTVIYLKRALITDVEPFSGFPMLESLTMVSCGHSNNNKTLRIHNLRLWHLIISTGMSCLKLETPRLRFLKYRGYDFPKHEDLSVLETLVIGYWGFYNRKHIYKRQEKRVLEDLLFFFSGLHNVKSLTLYSPIALLLYFYPDELVKRSSPFRMLKNVKLEFPVHCGRAIDVCDDSCKESVFKCVKDYLLQHVSDAEFTITLLKADEWYDDDI</sequence>
<dbReference type="EMBL" id="OX465086">
    <property type="protein sequence ID" value="CAI9259316.1"/>
    <property type="molecule type" value="Genomic_DNA"/>
</dbReference>
<organism evidence="2 3">
    <name type="scientific">Lactuca saligna</name>
    <name type="common">Willowleaf lettuce</name>
    <dbReference type="NCBI Taxonomy" id="75948"/>
    <lineage>
        <taxon>Eukaryota</taxon>
        <taxon>Viridiplantae</taxon>
        <taxon>Streptophyta</taxon>
        <taxon>Embryophyta</taxon>
        <taxon>Tracheophyta</taxon>
        <taxon>Spermatophyta</taxon>
        <taxon>Magnoliopsida</taxon>
        <taxon>eudicotyledons</taxon>
        <taxon>Gunneridae</taxon>
        <taxon>Pentapetalae</taxon>
        <taxon>asterids</taxon>
        <taxon>campanulids</taxon>
        <taxon>Asterales</taxon>
        <taxon>Asteraceae</taxon>
        <taxon>Cichorioideae</taxon>
        <taxon>Cichorieae</taxon>
        <taxon>Lactucinae</taxon>
        <taxon>Lactuca</taxon>
    </lineage>
</organism>
<dbReference type="AlphaFoldDB" id="A0AA35UJG1"/>
<evidence type="ECO:0000259" key="1">
    <source>
        <dbReference type="Pfam" id="PF00646"/>
    </source>
</evidence>
<protein>
    <recommendedName>
        <fullName evidence="1">F-box domain-containing protein</fullName>
    </recommendedName>
</protein>
<name>A0AA35UJG1_LACSI</name>
<accession>A0AA35UJG1</accession>